<feature type="signal peptide" evidence="1">
    <location>
        <begin position="1"/>
        <end position="22"/>
    </location>
</feature>
<keyword evidence="3" id="KW-1185">Reference proteome</keyword>
<evidence type="ECO:0000256" key="1">
    <source>
        <dbReference type="SAM" id="SignalP"/>
    </source>
</evidence>
<gene>
    <name evidence="2" type="ORF">E6O51_18710</name>
</gene>
<dbReference type="InterPro" id="IPR046634">
    <property type="entry name" value="DUF6746"/>
</dbReference>
<dbReference type="Pfam" id="PF20531">
    <property type="entry name" value="DUF6746"/>
    <property type="match status" value="1"/>
</dbReference>
<dbReference type="EMBL" id="SSOD01000019">
    <property type="protein sequence ID" value="THF56866.1"/>
    <property type="molecule type" value="Genomic_DNA"/>
</dbReference>
<evidence type="ECO:0000313" key="3">
    <source>
        <dbReference type="Proteomes" id="UP000307956"/>
    </source>
</evidence>
<name>A0A4S4ACX4_9RHOO</name>
<evidence type="ECO:0000313" key="2">
    <source>
        <dbReference type="EMBL" id="THF56866.1"/>
    </source>
</evidence>
<dbReference type="Proteomes" id="UP000307956">
    <property type="component" value="Unassembled WGS sequence"/>
</dbReference>
<proteinExistence type="predicted"/>
<dbReference type="OrthoDB" id="5975812at2"/>
<keyword evidence="1" id="KW-0732">Signal</keyword>
<feature type="chain" id="PRO_5020213573" evidence="1">
    <location>
        <begin position="23"/>
        <end position="128"/>
    </location>
</feature>
<reference evidence="2 3" key="1">
    <citation type="submission" date="2019-04" db="EMBL/GenBank/DDBJ databases">
        <title>Azoarcus rhizosphaerae sp. nov. isolated from rhizosphere of Ficus religiosa.</title>
        <authorList>
            <person name="Lin S.-Y."/>
            <person name="Hameed A."/>
            <person name="Hsu Y.-H."/>
            <person name="Young C.-C."/>
        </authorList>
    </citation>
    <scope>NUCLEOTIDE SEQUENCE [LARGE SCALE GENOMIC DNA]</scope>
    <source>
        <strain evidence="2 3">CC-YHH848</strain>
    </source>
</reference>
<sequence length="128" mass="13788">MKKILTLAALAACTALAPAAHAADPQPPRVDHYQAKKGGNIEETVAILRDANKKLAELLAGEVGEYDMHDIHSLCYTIEDSLKAINAELRSLSETAADLHFATEGQNRDAVIDYGDAYLSGVRKIIAE</sequence>
<dbReference type="RefSeq" id="WP_136386537.1">
    <property type="nucleotide sequence ID" value="NZ_SSOD01000019.1"/>
</dbReference>
<accession>A0A4S4ACX4</accession>
<organism evidence="2 3">
    <name type="scientific">Pseudothauera rhizosphaerae</name>
    <dbReference type="NCBI Taxonomy" id="2565932"/>
    <lineage>
        <taxon>Bacteria</taxon>
        <taxon>Pseudomonadati</taxon>
        <taxon>Pseudomonadota</taxon>
        <taxon>Betaproteobacteria</taxon>
        <taxon>Rhodocyclales</taxon>
        <taxon>Zoogloeaceae</taxon>
        <taxon>Pseudothauera</taxon>
    </lineage>
</organism>
<protein>
    <submittedName>
        <fullName evidence="2">Uncharacterized protein</fullName>
    </submittedName>
</protein>
<comment type="caution">
    <text evidence="2">The sequence shown here is derived from an EMBL/GenBank/DDBJ whole genome shotgun (WGS) entry which is preliminary data.</text>
</comment>
<dbReference type="AlphaFoldDB" id="A0A4S4ACX4"/>